<accession>A0A564Z9A8</accession>
<dbReference type="EMBL" id="CABIJS010000697">
    <property type="protein sequence ID" value="VUZ56006.1"/>
    <property type="molecule type" value="Genomic_DNA"/>
</dbReference>
<evidence type="ECO:0000313" key="2">
    <source>
        <dbReference type="Proteomes" id="UP000321570"/>
    </source>
</evidence>
<evidence type="ECO:0000313" key="1">
    <source>
        <dbReference type="EMBL" id="VUZ56006.1"/>
    </source>
</evidence>
<name>A0A564Z9A8_HYMDI</name>
<organism evidence="1 2">
    <name type="scientific">Hymenolepis diminuta</name>
    <name type="common">Rat tapeworm</name>
    <dbReference type="NCBI Taxonomy" id="6216"/>
    <lineage>
        <taxon>Eukaryota</taxon>
        <taxon>Metazoa</taxon>
        <taxon>Spiralia</taxon>
        <taxon>Lophotrochozoa</taxon>
        <taxon>Platyhelminthes</taxon>
        <taxon>Cestoda</taxon>
        <taxon>Eucestoda</taxon>
        <taxon>Cyclophyllidea</taxon>
        <taxon>Hymenolepididae</taxon>
        <taxon>Hymenolepis</taxon>
    </lineage>
</organism>
<proteinExistence type="predicted"/>
<reference evidence="1 2" key="1">
    <citation type="submission" date="2019-07" db="EMBL/GenBank/DDBJ databases">
        <authorList>
            <person name="Jastrzebski P J."/>
            <person name="Paukszto L."/>
            <person name="Jastrzebski P J."/>
        </authorList>
    </citation>
    <scope>NUCLEOTIDE SEQUENCE [LARGE SCALE GENOMIC DNA]</scope>
    <source>
        <strain evidence="1 2">WMS-il1</strain>
    </source>
</reference>
<sequence length="99" mass="11362">MCPQVVHPRRSVKLTRCTPNDSCRGTADSVMFGNQSYPHCPFLFVQPFRPIKAHIQLCSHARPHPNTHAERLSLVRHIFLRSLLSSIPSFPWESALRFV</sequence>
<dbReference type="AlphaFoldDB" id="A0A564Z9A8"/>
<gene>
    <name evidence="1" type="ORF">WMSIL1_LOCUS13597</name>
</gene>
<dbReference type="Proteomes" id="UP000321570">
    <property type="component" value="Unassembled WGS sequence"/>
</dbReference>
<protein>
    <submittedName>
        <fullName evidence="1">Uncharacterized protein</fullName>
    </submittedName>
</protein>
<keyword evidence="2" id="KW-1185">Reference proteome</keyword>